<reference evidence="1" key="1">
    <citation type="submission" date="2014-05" db="EMBL/GenBank/DDBJ databases">
        <title>The transcriptome of the halophilic microalga Tetraselmis sp. GSL018 isolated from the Great Salt Lake, Utah.</title>
        <authorList>
            <person name="Jinkerson R.E."/>
            <person name="D'Adamo S."/>
            <person name="Posewitz M.C."/>
        </authorList>
    </citation>
    <scope>NUCLEOTIDE SEQUENCE</scope>
    <source>
        <strain evidence="1">GSL018</strain>
    </source>
</reference>
<organism evidence="1">
    <name type="scientific">Tetraselmis sp. GSL018</name>
    <dbReference type="NCBI Taxonomy" id="582737"/>
    <lineage>
        <taxon>Eukaryota</taxon>
        <taxon>Viridiplantae</taxon>
        <taxon>Chlorophyta</taxon>
        <taxon>core chlorophytes</taxon>
        <taxon>Chlorodendrophyceae</taxon>
        <taxon>Chlorodendrales</taxon>
        <taxon>Chlorodendraceae</taxon>
        <taxon>Tetraselmis</taxon>
    </lineage>
</organism>
<evidence type="ECO:0000313" key="1">
    <source>
        <dbReference type="EMBL" id="JAC75205.1"/>
    </source>
</evidence>
<dbReference type="AlphaFoldDB" id="A0A061RX01"/>
<feature type="non-terminal residue" evidence="1">
    <location>
        <position position="47"/>
    </location>
</feature>
<feature type="non-terminal residue" evidence="1">
    <location>
        <position position="1"/>
    </location>
</feature>
<protein>
    <submittedName>
        <fullName evidence="1">Uncharacterized protein</fullName>
    </submittedName>
</protein>
<sequence>KKRHLEIIIHIGALVSNEFVLWNSKFSERKLPAYERNAYRRCLSYFL</sequence>
<gene>
    <name evidence="1" type="ORF">TSPGSL018_23781</name>
</gene>
<dbReference type="EMBL" id="GBEZ01010474">
    <property type="protein sequence ID" value="JAC75205.1"/>
    <property type="molecule type" value="Transcribed_RNA"/>
</dbReference>
<accession>A0A061RX01</accession>
<name>A0A061RX01_9CHLO</name>
<proteinExistence type="predicted"/>